<gene>
    <name evidence="2" type="ORF">ACHHYP_11550</name>
</gene>
<accession>A0A1V9ZHI0</accession>
<sequence length="87" mass="9370">MPASLDTISTVPAPAFDRPVHSNDNNSPAMYNYGDEDAVLPGINTYFNDFTFDVDADVTDVDAAAILLVGLEYLKNLFMGSQPPKSA</sequence>
<dbReference type="AlphaFoldDB" id="A0A1V9ZHI0"/>
<name>A0A1V9ZHI0_ACHHY</name>
<dbReference type="OrthoDB" id="86446at2759"/>
<comment type="caution">
    <text evidence="2">The sequence shown here is derived from an EMBL/GenBank/DDBJ whole genome shotgun (WGS) entry which is preliminary data.</text>
</comment>
<evidence type="ECO:0000313" key="2">
    <source>
        <dbReference type="EMBL" id="OQR97453.1"/>
    </source>
</evidence>
<protein>
    <submittedName>
        <fullName evidence="2">Uncharacterized protein</fullName>
    </submittedName>
</protein>
<proteinExistence type="predicted"/>
<reference evidence="2 3" key="1">
    <citation type="journal article" date="2014" name="Genome Biol. Evol.">
        <title>The secreted proteins of Achlya hypogyna and Thraustotheca clavata identify the ancestral oomycete secretome and reveal gene acquisitions by horizontal gene transfer.</title>
        <authorList>
            <person name="Misner I."/>
            <person name="Blouin N."/>
            <person name="Leonard G."/>
            <person name="Richards T.A."/>
            <person name="Lane C.E."/>
        </authorList>
    </citation>
    <scope>NUCLEOTIDE SEQUENCE [LARGE SCALE GENOMIC DNA]</scope>
    <source>
        <strain evidence="2 3">ATCC 48635</strain>
    </source>
</reference>
<evidence type="ECO:0000256" key="1">
    <source>
        <dbReference type="SAM" id="MobiDB-lite"/>
    </source>
</evidence>
<keyword evidence="3" id="KW-1185">Reference proteome</keyword>
<dbReference type="Proteomes" id="UP000243579">
    <property type="component" value="Unassembled WGS sequence"/>
</dbReference>
<dbReference type="EMBL" id="JNBR01000107">
    <property type="protein sequence ID" value="OQR97453.1"/>
    <property type="molecule type" value="Genomic_DNA"/>
</dbReference>
<feature type="compositionally biased region" description="Polar residues" evidence="1">
    <location>
        <begin position="1"/>
        <end position="10"/>
    </location>
</feature>
<evidence type="ECO:0000313" key="3">
    <source>
        <dbReference type="Proteomes" id="UP000243579"/>
    </source>
</evidence>
<organism evidence="2 3">
    <name type="scientific">Achlya hypogyna</name>
    <name type="common">Oomycete</name>
    <name type="synonym">Protoachlya hypogyna</name>
    <dbReference type="NCBI Taxonomy" id="1202772"/>
    <lineage>
        <taxon>Eukaryota</taxon>
        <taxon>Sar</taxon>
        <taxon>Stramenopiles</taxon>
        <taxon>Oomycota</taxon>
        <taxon>Saprolegniomycetes</taxon>
        <taxon>Saprolegniales</taxon>
        <taxon>Achlyaceae</taxon>
        <taxon>Achlya</taxon>
    </lineage>
</organism>
<feature type="region of interest" description="Disordered" evidence="1">
    <location>
        <begin position="1"/>
        <end position="24"/>
    </location>
</feature>